<evidence type="ECO:0000313" key="3">
    <source>
        <dbReference type="EMBL" id="EHK63292.1"/>
    </source>
</evidence>
<dbReference type="Proteomes" id="UP000003113">
    <property type="component" value="Unassembled WGS sequence"/>
</dbReference>
<feature type="transmembrane region" description="Helical" evidence="1">
    <location>
        <begin position="710"/>
        <end position="736"/>
    </location>
</feature>
<dbReference type="InterPro" id="IPR048126">
    <property type="entry name" value="Toxin_VasX"/>
</dbReference>
<name>H0FEI5_9BURK</name>
<evidence type="ECO:0000259" key="2">
    <source>
        <dbReference type="Pfam" id="PF20249"/>
    </source>
</evidence>
<reference evidence="3 4" key="1">
    <citation type="journal article" date="2012" name="J. Bacteriol.">
        <title>Genome sequence of the highly efficient arsenite-oxidizing bacterium Achromobacter arsenitoxydans SY8.</title>
        <authorList>
            <person name="Li X."/>
            <person name="Hu Y."/>
            <person name="Gong J."/>
            <person name="Lin Y."/>
            <person name="Johnstone L."/>
            <person name="Rensing C."/>
            <person name="Wang G."/>
        </authorList>
    </citation>
    <scope>NUCLEOTIDE SEQUENCE [LARGE SCALE GENOMIC DNA]</scope>
    <source>
        <strain evidence="3 4">SY8</strain>
    </source>
</reference>
<accession>H0FEI5</accession>
<evidence type="ECO:0000256" key="1">
    <source>
        <dbReference type="SAM" id="Phobius"/>
    </source>
</evidence>
<organism evidence="3 4">
    <name type="scientific">Achromobacter arsenitoxydans SY8</name>
    <dbReference type="NCBI Taxonomy" id="477184"/>
    <lineage>
        <taxon>Bacteria</taxon>
        <taxon>Pseudomonadati</taxon>
        <taxon>Pseudomonadota</taxon>
        <taxon>Betaproteobacteria</taxon>
        <taxon>Burkholderiales</taxon>
        <taxon>Alcaligenaceae</taxon>
        <taxon>Achromobacter</taxon>
    </lineage>
</organism>
<gene>
    <name evidence="3" type="ORF">KYC_25997</name>
</gene>
<proteinExistence type="predicted"/>
<comment type="caution">
    <text evidence="3">The sequence shown here is derived from an EMBL/GenBank/DDBJ whole genome shotgun (WGS) entry which is preliminary data.</text>
</comment>
<feature type="transmembrane region" description="Helical" evidence="1">
    <location>
        <begin position="773"/>
        <end position="792"/>
    </location>
</feature>
<dbReference type="eggNOG" id="COG0628">
    <property type="taxonomic scope" value="Bacteria"/>
</dbReference>
<dbReference type="PATRIC" id="fig|477184.5.peg.5099"/>
<dbReference type="EMBL" id="AGUF01000084">
    <property type="protein sequence ID" value="EHK63292.1"/>
    <property type="molecule type" value="Genomic_DNA"/>
</dbReference>
<keyword evidence="1" id="KW-0472">Membrane</keyword>
<sequence>GPAVTCTRSFIILPLRYGAVGGAETSRKQLPPLPVNAADPYKVGMLSESSYALRPLRQGFLYVLIKRKQKPYEWHSQYRVSEISTLTYIDADKPWESPASADLGAGGSTRLTWLLQIFDVDGIDDLRFLFSPVPLTSAVRDKYRTQESHRQTMRSVNLVKLASAAPPRMEHVLGADQLDLVADFAKDSKPALEALLKAQAFSALPPPLQLTRMDMMPPAGRTGQGGVAVVLDDPIGIAQELNAWRNASAEPLEAFMAQADGESLTNHRKFTIAYAIENIRKLVEDEAEQAYYKDHQNIGVRYSDPQYEMSNRHAVVQSSGGYRIYRNPEHHRQVREAAIKARRADSWNKYAGYINEDMRQDFLNRYRSEVDKADAAKDARAADHLLWLQSKQLLDALDVFDRDDKEQALLFEDQMGKAIAGMNATAAGEALLERWRAAGVSRENLFWRSLAQNQDAIEDEVNQLFNNQGALASLDPAASQNLIKRLADFYDKSHAMMDSLADASTAGPPSSYLVGGAMLINTLGNSLFQSKAASILDKPVNRVFASVLHARLGQFAQYFRLEMRDGKALSRGTTARIDRATTRSIDEALSAGKMGAMTEVRIGGVLVFLEIWNLYNKLTVLHKQSREYVEAVTALVALTAAGVELGACAVSLAERSGNAAVRQGARVFGSGLRLTAGVLAGSAAVVGAWYDFKEFSENVKAEEYSAAGIYFLRAATQVGAASLSVAVGLGHAGPFFEYLLKKYGNRPFLGRLLMAGSHLSEAMAVRMAPMLRVFFGLNLAILALVLIEIFVLPNDLERLLDHCTFRKNRSNGIVDTEEKEIERMQHAIQREL</sequence>
<dbReference type="STRING" id="477184.KYC_25997"/>
<dbReference type="AlphaFoldDB" id="H0FEI5"/>
<feature type="non-terminal residue" evidence="3">
    <location>
        <position position="1"/>
    </location>
</feature>
<dbReference type="InterPro" id="IPR046864">
    <property type="entry name" value="VasX_N"/>
</dbReference>
<keyword evidence="4" id="KW-1185">Reference proteome</keyword>
<feature type="domain" description="Toxin VasX N-terminal region" evidence="2">
    <location>
        <begin position="6"/>
        <end position="160"/>
    </location>
</feature>
<keyword evidence="1" id="KW-0812">Transmembrane</keyword>
<dbReference type="Pfam" id="PF20249">
    <property type="entry name" value="VasX_N"/>
    <property type="match status" value="1"/>
</dbReference>
<evidence type="ECO:0000313" key="4">
    <source>
        <dbReference type="Proteomes" id="UP000003113"/>
    </source>
</evidence>
<dbReference type="NCBIfam" id="NF041559">
    <property type="entry name" value="BTH_I2691_fam"/>
    <property type="match status" value="1"/>
</dbReference>
<protein>
    <recommendedName>
        <fullName evidence="2">Toxin VasX N-terminal region domain-containing protein</fullName>
    </recommendedName>
</protein>
<dbReference type="CDD" id="cd20707">
    <property type="entry name" value="MIX_III"/>
    <property type="match status" value="1"/>
</dbReference>
<dbReference type="RefSeq" id="WP_008167955.1">
    <property type="nucleotide sequence ID" value="NZ_AGUF01000084.1"/>
</dbReference>
<keyword evidence="1" id="KW-1133">Transmembrane helix</keyword>